<accession>A0AA39GZ77</accession>
<name>A0AA39GZ77_9BILA</name>
<feature type="signal peptide" evidence="2">
    <location>
        <begin position="1"/>
        <end position="22"/>
    </location>
</feature>
<dbReference type="AlphaFoldDB" id="A0AA39GZ77"/>
<keyword evidence="4" id="KW-1185">Reference proteome</keyword>
<keyword evidence="2" id="KW-0732">Signal</keyword>
<organism evidence="3 4">
    <name type="scientific">Steinernema hermaphroditum</name>
    <dbReference type="NCBI Taxonomy" id="289476"/>
    <lineage>
        <taxon>Eukaryota</taxon>
        <taxon>Metazoa</taxon>
        <taxon>Ecdysozoa</taxon>
        <taxon>Nematoda</taxon>
        <taxon>Chromadorea</taxon>
        <taxon>Rhabditida</taxon>
        <taxon>Tylenchina</taxon>
        <taxon>Panagrolaimomorpha</taxon>
        <taxon>Strongyloidoidea</taxon>
        <taxon>Steinernematidae</taxon>
        <taxon>Steinernema</taxon>
    </lineage>
</organism>
<reference evidence="3" key="1">
    <citation type="submission" date="2023-06" db="EMBL/GenBank/DDBJ databases">
        <title>Genomic analysis of the entomopathogenic nematode Steinernema hermaphroditum.</title>
        <authorList>
            <person name="Schwarz E.M."/>
            <person name="Heppert J.K."/>
            <person name="Baniya A."/>
            <person name="Schwartz H.T."/>
            <person name="Tan C.-H."/>
            <person name="Antoshechkin I."/>
            <person name="Sternberg P.W."/>
            <person name="Goodrich-Blair H."/>
            <person name="Dillman A.R."/>
        </authorList>
    </citation>
    <scope>NUCLEOTIDE SEQUENCE</scope>
    <source>
        <strain evidence="3">PS9179</strain>
        <tissue evidence="3">Whole animal</tissue>
    </source>
</reference>
<protein>
    <submittedName>
        <fullName evidence="3">Uncharacterized protein</fullName>
    </submittedName>
</protein>
<feature type="chain" id="PRO_5041375038" evidence="2">
    <location>
        <begin position="23"/>
        <end position="357"/>
    </location>
</feature>
<evidence type="ECO:0000256" key="2">
    <source>
        <dbReference type="SAM" id="SignalP"/>
    </source>
</evidence>
<dbReference type="EMBL" id="JAUCMV010000005">
    <property type="protein sequence ID" value="KAK0394812.1"/>
    <property type="molecule type" value="Genomic_DNA"/>
</dbReference>
<sequence>MNDYRWWAFWCLTFQSTLSVIAVDYDYNARYTDLTNLGTSMSRRPSSLLAVPRYDWAYQAPAVPSYIPNPSSNIHFNVPSSVFDVRPSNNFFARMAHDVMNKVISTVAGPYGDDTLFPMYQPSPPERVQPTTRLPEKTGFTDVLKSVKITVASSTHTPLVSAPVIEDSYFVQGLKRNPEARHIFTNIERYANPQVGLEEYLDGVAKINPKILKYEKPEIRFSPRKKYTYKVPKHHASSENYERVFPTTSTPNPPPNLFERKAVEYFVGQSLSPRLVIDSLPERVATTAVPIVDRNTVESGSDDHPVRILPRRRSKHEKTRLMWMHKIHRALDSYQKHQKQRKSRKHRRTVHLPMRYE</sequence>
<gene>
    <name evidence="3" type="ORF">QR680_000948</name>
</gene>
<feature type="region of interest" description="Disordered" evidence="1">
    <location>
        <begin position="334"/>
        <end position="357"/>
    </location>
</feature>
<feature type="compositionally biased region" description="Basic residues" evidence="1">
    <location>
        <begin position="336"/>
        <end position="350"/>
    </location>
</feature>
<evidence type="ECO:0000313" key="3">
    <source>
        <dbReference type="EMBL" id="KAK0394812.1"/>
    </source>
</evidence>
<evidence type="ECO:0000256" key="1">
    <source>
        <dbReference type="SAM" id="MobiDB-lite"/>
    </source>
</evidence>
<proteinExistence type="predicted"/>
<evidence type="ECO:0000313" key="4">
    <source>
        <dbReference type="Proteomes" id="UP001175271"/>
    </source>
</evidence>
<comment type="caution">
    <text evidence="3">The sequence shown here is derived from an EMBL/GenBank/DDBJ whole genome shotgun (WGS) entry which is preliminary data.</text>
</comment>
<dbReference type="Proteomes" id="UP001175271">
    <property type="component" value="Unassembled WGS sequence"/>
</dbReference>